<evidence type="ECO:0000313" key="2">
    <source>
        <dbReference type="Proteomes" id="UP000005753"/>
    </source>
</evidence>
<gene>
    <name evidence="1" type="ORF">EubceDRAFT1_1087</name>
</gene>
<protein>
    <submittedName>
        <fullName evidence="1">Uncharacterized protein</fullName>
    </submittedName>
</protein>
<dbReference type="STRING" id="633697.EubceDRAFT1_1087"/>
<sequence length="190" mass="21775">MILSEDRIEGILTDRYAEFMRHGTPDSLAYGVVDDAVYLKAIREAEEQETIRLSTAISTDGNPEKVLEKVFAEYGKILQVGEEDGERQVAGLFLHRTDRPQAYRKKHPPVLCLCWFSGYNICVILCAKNPPENPDAAAEACTVFEEAVNKYNRMINHGEEVEISGQRKHRTGLIHKLRELRRTDRNEDWK</sequence>
<evidence type="ECO:0000313" key="1">
    <source>
        <dbReference type="EMBL" id="EIM56905.1"/>
    </source>
</evidence>
<reference evidence="1 2" key="2">
    <citation type="submission" date="2012-02" db="EMBL/GenBank/DDBJ databases">
        <title>Improved High-Quality Draft sequence of Eubacterium cellulosolvens 6.</title>
        <authorList>
            <consortium name="US DOE Joint Genome Institute"/>
            <person name="Lucas S."/>
            <person name="Han J."/>
            <person name="Lapidus A."/>
            <person name="Cheng J.-F."/>
            <person name="Goodwin L."/>
            <person name="Pitluck S."/>
            <person name="Peters L."/>
            <person name="Mikhailova N."/>
            <person name="Gu W."/>
            <person name="Detter J.C."/>
            <person name="Han C."/>
            <person name="Tapia R."/>
            <person name="Land M."/>
            <person name="Hauser L."/>
            <person name="Kyrpides N."/>
            <person name="Ivanova N."/>
            <person name="Pagani I."/>
            <person name="Johnson E."/>
            <person name="Mukhopadhyay B."/>
            <person name="Anderson I."/>
            <person name="Woyke T."/>
        </authorList>
    </citation>
    <scope>NUCLEOTIDE SEQUENCE [LARGE SCALE GENOMIC DNA]</scope>
    <source>
        <strain evidence="1 2">6</strain>
    </source>
</reference>
<dbReference type="AlphaFoldDB" id="I5ASY2"/>
<dbReference type="HOGENOM" id="CLU_1426041_0_0_9"/>
<keyword evidence="2" id="KW-1185">Reference proteome</keyword>
<proteinExistence type="predicted"/>
<dbReference type="Proteomes" id="UP000005753">
    <property type="component" value="Chromosome"/>
</dbReference>
<reference evidence="1 2" key="1">
    <citation type="submission" date="2010-08" db="EMBL/GenBank/DDBJ databases">
        <authorList>
            <consortium name="US DOE Joint Genome Institute (JGI-PGF)"/>
            <person name="Lucas S."/>
            <person name="Copeland A."/>
            <person name="Lapidus A."/>
            <person name="Cheng J.-F."/>
            <person name="Bruce D."/>
            <person name="Goodwin L."/>
            <person name="Pitluck S."/>
            <person name="Land M.L."/>
            <person name="Hauser L."/>
            <person name="Chang Y.-J."/>
            <person name="Anderson I.J."/>
            <person name="Johnson E."/>
            <person name="Mulhopadhyay B."/>
            <person name="Kyrpides N."/>
            <person name="Woyke T.J."/>
        </authorList>
    </citation>
    <scope>NUCLEOTIDE SEQUENCE [LARGE SCALE GENOMIC DNA]</scope>
    <source>
        <strain evidence="1 2">6</strain>
    </source>
</reference>
<organism evidence="1 2">
    <name type="scientific">Eubacterium cellulosolvens (strain ATCC 43171 / JCM 9499 / 6)</name>
    <name type="common">Cillobacterium cellulosolvens</name>
    <dbReference type="NCBI Taxonomy" id="633697"/>
    <lineage>
        <taxon>Bacteria</taxon>
        <taxon>Bacillati</taxon>
        <taxon>Bacillota</taxon>
        <taxon>Clostridia</taxon>
        <taxon>Eubacteriales</taxon>
        <taxon>Eubacteriaceae</taxon>
        <taxon>Eubacterium</taxon>
    </lineage>
</organism>
<name>I5ASY2_EUBC6</name>
<dbReference type="EMBL" id="CM001487">
    <property type="protein sequence ID" value="EIM56905.1"/>
    <property type="molecule type" value="Genomic_DNA"/>
</dbReference>
<accession>I5ASY2</accession>